<gene>
    <name evidence="2" type="ORF">GGR13_001855</name>
</gene>
<evidence type="ECO:0000313" key="3">
    <source>
        <dbReference type="Proteomes" id="UP000545037"/>
    </source>
</evidence>
<dbReference type="AlphaFoldDB" id="A0A7W9CIN4"/>
<feature type="coiled-coil region" evidence="1">
    <location>
        <begin position="118"/>
        <end position="147"/>
    </location>
</feature>
<dbReference type="EMBL" id="JACHOR010000003">
    <property type="protein sequence ID" value="MBB5746251.1"/>
    <property type="molecule type" value="Genomic_DNA"/>
</dbReference>
<comment type="caution">
    <text evidence="2">The sequence shown here is derived from an EMBL/GenBank/DDBJ whole genome shotgun (WGS) entry which is preliminary data.</text>
</comment>
<dbReference type="Proteomes" id="UP000545037">
    <property type="component" value="Unassembled WGS sequence"/>
</dbReference>
<proteinExistence type="predicted"/>
<evidence type="ECO:0000313" key="2">
    <source>
        <dbReference type="EMBL" id="MBB5746251.1"/>
    </source>
</evidence>
<organism evidence="2 3">
    <name type="scientific">Brevundimonas variabilis</name>
    <dbReference type="NCBI Taxonomy" id="74312"/>
    <lineage>
        <taxon>Bacteria</taxon>
        <taxon>Pseudomonadati</taxon>
        <taxon>Pseudomonadota</taxon>
        <taxon>Alphaproteobacteria</taxon>
        <taxon>Caulobacterales</taxon>
        <taxon>Caulobacteraceae</taxon>
        <taxon>Brevundimonas</taxon>
    </lineage>
</organism>
<accession>A0A7W9CIN4</accession>
<reference evidence="2 3" key="1">
    <citation type="submission" date="2020-08" db="EMBL/GenBank/DDBJ databases">
        <title>Genomic Encyclopedia of Type Strains, Phase IV (KMG-IV): sequencing the most valuable type-strain genomes for metagenomic binning, comparative biology and taxonomic classification.</title>
        <authorList>
            <person name="Goeker M."/>
        </authorList>
    </citation>
    <scope>NUCLEOTIDE SEQUENCE [LARGE SCALE GENOMIC DNA]</scope>
    <source>
        <strain evidence="2 3">DSM 4737</strain>
    </source>
</reference>
<sequence length="293" mass="29936">MRTALITLCAVSALLAGCDEGSSITSTRTSEGGDGHAVLRVIDTLQCPDTLGALTRKGSAQAEGTVCTYGGPRGAEVSLHLVSLEGTTPDEALARFENELIAGMPSTAAQMRGAAADTEAARADAEAARADAEVARAEADLARAESSAQSGDRATVRMPGVTVESSGDDASVRLPGMAVDTDGDNARVRIGGFSIDASEGSQAVAISSSDESVSVQAHDDAAEIRTRAPGSATRVTYILTDNAASEAGWRLVGYEARGPQGGPIVVATVRAKDRNNDGVFDDAKDLVTLNVGE</sequence>
<name>A0A7W9CIN4_9CAUL</name>
<keyword evidence="1" id="KW-0175">Coiled coil</keyword>
<evidence type="ECO:0000256" key="1">
    <source>
        <dbReference type="SAM" id="Coils"/>
    </source>
</evidence>
<protein>
    <submittedName>
        <fullName evidence="2">Uncharacterized protein</fullName>
    </submittedName>
</protein>
<keyword evidence="3" id="KW-1185">Reference proteome</keyword>
<dbReference type="PROSITE" id="PS51257">
    <property type="entry name" value="PROKAR_LIPOPROTEIN"/>
    <property type="match status" value="1"/>
</dbReference>